<evidence type="ECO:0000256" key="6">
    <source>
        <dbReference type="ARBA" id="ARBA00022989"/>
    </source>
</evidence>
<dbReference type="Pfam" id="PF00350">
    <property type="entry name" value="Dynamin_N"/>
    <property type="match status" value="1"/>
</dbReference>
<dbReference type="GO" id="GO:0005741">
    <property type="term" value="C:mitochondrial outer membrane"/>
    <property type="evidence" value="ECO:0007669"/>
    <property type="project" value="UniProtKB-SubCell"/>
</dbReference>
<dbReference type="GO" id="GO:0005525">
    <property type="term" value="F:GTP binding"/>
    <property type="evidence" value="ECO:0007669"/>
    <property type="project" value="UniProtKB-KW"/>
</dbReference>
<dbReference type="CDD" id="cd09912">
    <property type="entry name" value="DLP_2"/>
    <property type="match status" value="1"/>
</dbReference>
<evidence type="ECO:0000256" key="10">
    <source>
        <dbReference type="ARBA" id="ARBA00023136"/>
    </source>
</evidence>
<dbReference type="PANTHER" id="PTHR10465">
    <property type="entry name" value="TRANSMEMBRANE GTPASE FZO1"/>
    <property type="match status" value="1"/>
</dbReference>
<evidence type="ECO:0000256" key="7">
    <source>
        <dbReference type="ARBA" id="ARBA00023054"/>
    </source>
</evidence>
<dbReference type="PROSITE" id="PS51718">
    <property type="entry name" value="G_DYNAMIN_2"/>
    <property type="match status" value="1"/>
</dbReference>
<dbReference type="InterPro" id="IPR027417">
    <property type="entry name" value="P-loop_NTPase"/>
</dbReference>
<dbReference type="AlphaFoldDB" id="A0A5E4MJT4"/>
<dbReference type="FunFam" id="3.40.50.300:FF:000214">
    <property type="entry name" value="Mitofusin 2"/>
    <property type="match status" value="1"/>
</dbReference>
<evidence type="ECO:0000256" key="1">
    <source>
        <dbReference type="ARBA" id="ARBA00004374"/>
    </source>
</evidence>
<dbReference type="EMBL" id="CABPRJ010000956">
    <property type="protein sequence ID" value="VVC32472.1"/>
    <property type="molecule type" value="Genomic_DNA"/>
</dbReference>
<reference evidence="14 15" key="1">
    <citation type="submission" date="2019-08" db="EMBL/GenBank/DDBJ databases">
        <authorList>
            <person name="Alioto T."/>
            <person name="Alioto T."/>
            <person name="Gomez Garrido J."/>
        </authorList>
    </citation>
    <scope>NUCLEOTIDE SEQUENCE [LARGE SCALE GENOMIC DNA]</scope>
</reference>
<dbReference type="SUPFAM" id="SSF52540">
    <property type="entry name" value="P-loop containing nucleoside triphosphate hydrolases"/>
    <property type="match status" value="1"/>
</dbReference>
<keyword evidence="3" id="KW-0547">Nucleotide-binding</keyword>
<dbReference type="InterPro" id="IPR045063">
    <property type="entry name" value="Dynamin_N"/>
</dbReference>
<evidence type="ECO:0000256" key="3">
    <source>
        <dbReference type="ARBA" id="ARBA00022741"/>
    </source>
</evidence>
<evidence type="ECO:0000256" key="12">
    <source>
        <dbReference type="SAM" id="Phobius"/>
    </source>
</evidence>
<evidence type="ECO:0000256" key="9">
    <source>
        <dbReference type="ARBA" id="ARBA00023134"/>
    </source>
</evidence>
<keyword evidence="2 12" id="KW-0812">Transmembrane</keyword>
<dbReference type="OrthoDB" id="6256226at2759"/>
<comment type="catalytic activity">
    <reaction evidence="11">
        <text>GTP + H2O = GDP + phosphate + H(+)</text>
        <dbReference type="Rhea" id="RHEA:19669"/>
        <dbReference type="ChEBI" id="CHEBI:15377"/>
        <dbReference type="ChEBI" id="CHEBI:15378"/>
        <dbReference type="ChEBI" id="CHEBI:37565"/>
        <dbReference type="ChEBI" id="CHEBI:43474"/>
        <dbReference type="ChEBI" id="CHEBI:58189"/>
    </reaction>
</comment>
<name>A0A5E4MJT4_9HEMI</name>
<evidence type="ECO:0000259" key="13">
    <source>
        <dbReference type="PROSITE" id="PS51718"/>
    </source>
</evidence>
<dbReference type="Gene3D" id="1.20.5.110">
    <property type="match status" value="1"/>
</dbReference>
<evidence type="ECO:0000313" key="14">
    <source>
        <dbReference type="EMBL" id="VVC32472.1"/>
    </source>
</evidence>
<dbReference type="InterPro" id="IPR027094">
    <property type="entry name" value="Mitofusin_fam"/>
</dbReference>
<dbReference type="Gene3D" id="3.40.50.300">
    <property type="entry name" value="P-loop containing nucleotide triphosphate hydrolases"/>
    <property type="match status" value="1"/>
</dbReference>
<dbReference type="GO" id="GO:0003924">
    <property type="term" value="F:GTPase activity"/>
    <property type="evidence" value="ECO:0007669"/>
    <property type="project" value="InterPro"/>
</dbReference>
<evidence type="ECO:0000313" key="15">
    <source>
        <dbReference type="Proteomes" id="UP000325440"/>
    </source>
</evidence>
<keyword evidence="4" id="KW-1000">Mitochondrion outer membrane</keyword>
<evidence type="ECO:0000256" key="2">
    <source>
        <dbReference type="ARBA" id="ARBA00022692"/>
    </source>
</evidence>
<keyword evidence="9" id="KW-0342">GTP-binding</keyword>
<feature type="domain" description="Dynamin-type G" evidence="13">
    <location>
        <begin position="93"/>
        <end position="346"/>
    </location>
</feature>
<gene>
    <name evidence="14" type="ORF">CINCED_3A005529</name>
</gene>
<dbReference type="Proteomes" id="UP000325440">
    <property type="component" value="Unassembled WGS sequence"/>
</dbReference>
<dbReference type="PANTHER" id="PTHR10465:SF3">
    <property type="entry name" value="TRANSMEMBRANE GTPASE MARF-RELATED"/>
    <property type="match status" value="1"/>
</dbReference>
<dbReference type="GO" id="GO:0051646">
    <property type="term" value="P:mitochondrion localization"/>
    <property type="evidence" value="ECO:0007669"/>
    <property type="project" value="TreeGrafter"/>
</dbReference>
<evidence type="ECO:0000256" key="5">
    <source>
        <dbReference type="ARBA" id="ARBA00022801"/>
    </source>
</evidence>
<proteinExistence type="predicted"/>
<dbReference type="GO" id="GO:0008053">
    <property type="term" value="P:mitochondrial fusion"/>
    <property type="evidence" value="ECO:0007669"/>
    <property type="project" value="InterPro"/>
</dbReference>
<organism evidence="14 15">
    <name type="scientific">Cinara cedri</name>
    <dbReference type="NCBI Taxonomy" id="506608"/>
    <lineage>
        <taxon>Eukaryota</taxon>
        <taxon>Metazoa</taxon>
        <taxon>Ecdysozoa</taxon>
        <taxon>Arthropoda</taxon>
        <taxon>Hexapoda</taxon>
        <taxon>Insecta</taxon>
        <taxon>Pterygota</taxon>
        <taxon>Neoptera</taxon>
        <taxon>Paraneoptera</taxon>
        <taxon>Hemiptera</taxon>
        <taxon>Sternorrhyncha</taxon>
        <taxon>Aphidomorpha</taxon>
        <taxon>Aphidoidea</taxon>
        <taxon>Aphididae</taxon>
        <taxon>Lachninae</taxon>
        <taxon>Cinara</taxon>
    </lineage>
</organism>
<evidence type="ECO:0000256" key="4">
    <source>
        <dbReference type="ARBA" id="ARBA00022787"/>
    </source>
</evidence>
<dbReference type="InterPro" id="IPR006884">
    <property type="entry name" value="Fzo/mitofusin_HR2"/>
</dbReference>
<evidence type="ECO:0000256" key="11">
    <source>
        <dbReference type="ARBA" id="ARBA00048548"/>
    </source>
</evidence>
<comment type="subcellular location">
    <subcellularLocation>
        <location evidence="1">Mitochondrion outer membrane</location>
        <topology evidence="1">Multi-pass membrane protein</topology>
    </subcellularLocation>
</comment>
<dbReference type="SUPFAM" id="SSF111479">
    <property type="entry name" value="Fzo-like conserved region"/>
    <property type="match status" value="1"/>
</dbReference>
<keyword evidence="10 12" id="KW-0472">Membrane</keyword>
<keyword evidence="7" id="KW-0175">Coiled coil</keyword>
<feature type="transmembrane region" description="Helical" evidence="12">
    <location>
        <begin position="641"/>
        <end position="658"/>
    </location>
</feature>
<keyword evidence="6 12" id="KW-1133">Transmembrane helix</keyword>
<keyword evidence="8" id="KW-0496">Mitochondrion</keyword>
<protein>
    <submittedName>
        <fullName evidence="14">Dynamin superfamily,Fzo/mitofusin HR2 domain,P-loop containing nucleoside triphosphate hydrolase,Dynamin</fullName>
    </submittedName>
</protein>
<dbReference type="Pfam" id="PF04799">
    <property type="entry name" value="Fzo_mitofusin"/>
    <property type="match status" value="1"/>
</dbReference>
<accession>A0A5E4MJT4</accession>
<keyword evidence="15" id="KW-1185">Reference proteome</keyword>
<keyword evidence="5 14" id="KW-0378">Hydrolase</keyword>
<evidence type="ECO:0000256" key="8">
    <source>
        <dbReference type="ARBA" id="ARBA00023128"/>
    </source>
</evidence>
<sequence>MAAYINRTLAYSNSMNISRNVSTDEQISSPLQIFGKAKKQINEIFVDILSYVAEASERIKDVNDKCPNVINTNELKSIIDYEFKVKGICEVLTRDHMKVAFFGRTSNGKSTVVNAMLGDKVLPSGIGHTTNCFLQVEGSQSGEAYLVTEGSNEKQNVESVSHLAHALNHEKQLNEKELVHVYWPKDRCVLLRDDVALVDSPGVDVTPHLDDWIDNHCIDADVFVLVANAESTLMVTEKNFFHKVSSKLSKPNIFILNNRWDASANEPEFLDQFNSQDQVRKQHMERATDFLVKELKVCTTEEASSRIFFISAKEVLQARVQERKGLSLNSGALAEGFSTRYMEFEEFERRFEECISKSAIKTKFLNHSQQGKHLIKDMLKIMDTIYNRSQEQKNLKLNEIKKCQEKLNYTEQSLISITNEMKMKIHQMVDDVEDKVSKALSDEIRRLSVLVDEFNLPFHSDPLVLNAYKKELHSYVESGLGSNLRARLSTALALNIDQSQKEMIEKMSALLPEEKRNIRLRNPQREPFEVLYRLNCDNLCRDFHEHLEFKFSWGLSTLFGRVASFTSWSSWSSNQSRIMMSPQSNNQSQSNNPLINAFDGTHNSTIEHNLPVISRILAASLGTQGAMGGLIFAGFMLKTVGWRLIIATGGIYGCLYLYERLSWTTKAKEREFKRQYVHHATSKLRLIVDLTSANCSHQVQQELSTTFAQLCELVDRSATDLNDEMKNLDGKLRILSKSTEVSKMLMNKGDVLKAELKQFDDTFLS</sequence>
<dbReference type="InterPro" id="IPR030381">
    <property type="entry name" value="G_DYNAMIN_dom"/>
</dbReference>